<organism evidence="1 2">
    <name type="scientific">Racocetra persica</name>
    <dbReference type="NCBI Taxonomy" id="160502"/>
    <lineage>
        <taxon>Eukaryota</taxon>
        <taxon>Fungi</taxon>
        <taxon>Fungi incertae sedis</taxon>
        <taxon>Mucoromycota</taxon>
        <taxon>Glomeromycotina</taxon>
        <taxon>Glomeromycetes</taxon>
        <taxon>Diversisporales</taxon>
        <taxon>Gigasporaceae</taxon>
        <taxon>Racocetra</taxon>
    </lineage>
</organism>
<dbReference type="EMBL" id="CAJVQC010007619">
    <property type="protein sequence ID" value="CAG8581737.1"/>
    <property type="molecule type" value="Genomic_DNA"/>
</dbReference>
<comment type="caution">
    <text evidence="1">The sequence shown here is derived from an EMBL/GenBank/DDBJ whole genome shotgun (WGS) entry which is preliminary data.</text>
</comment>
<sequence length="86" mass="10163">MWRDFIGTQKSEPPSILKIRRFEEPIISTTFMPVDNLPAPVKADKCDNYITPLGLIDDENYPFARYFFPGREIFLHKYEDEIGPYF</sequence>
<gene>
    <name evidence="1" type="ORF">RPERSI_LOCUS5172</name>
</gene>
<name>A0ACA9MGE5_9GLOM</name>
<keyword evidence="2" id="KW-1185">Reference proteome</keyword>
<evidence type="ECO:0000313" key="2">
    <source>
        <dbReference type="Proteomes" id="UP000789920"/>
    </source>
</evidence>
<accession>A0ACA9MGE5</accession>
<proteinExistence type="predicted"/>
<reference evidence="1" key="1">
    <citation type="submission" date="2021-06" db="EMBL/GenBank/DDBJ databases">
        <authorList>
            <person name="Kallberg Y."/>
            <person name="Tangrot J."/>
            <person name="Rosling A."/>
        </authorList>
    </citation>
    <scope>NUCLEOTIDE SEQUENCE</scope>
    <source>
        <strain evidence="1">MA461A</strain>
    </source>
</reference>
<feature type="non-terminal residue" evidence="1">
    <location>
        <position position="86"/>
    </location>
</feature>
<evidence type="ECO:0000313" key="1">
    <source>
        <dbReference type="EMBL" id="CAG8581737.1"/>
    </source>
</evidence>
<protein>
    <submittedName>
        <fullName evidence="1">24579_t:CDS:1</fullName>
    </submittedName>
</protein>
<dbReference type="Proteomes" id="UP000789920">
    <property type="component" value="Unassembled WGS sequence"/>
</dbReference>